<evidence type="ECO:0000256" key="1">
    <source>
        <dbReference type="ARBA" id="ARBA00001946"/>
    </source>
</evidence>
<dbReference type="SUPFAM" id="SSF53067">
    <property type="entry name" value="Actin-like ATPase domain"/>
    <property type="match status" value="1"/>
</dbReference>
<gene>
    <name evidence="7" type="ORF">FHT01_000423</name>
</gene>
<dbReference type="InterPro" id="IPR043129">
    <property type="entry name" value="ATPase_NBD"/>
</dbReference>
<keyword evidence="3" id="KW-0862">Zinc</keyword>
<keyword evidence="4" id="KW-0460">Magnesium</keyword>
<evidence type="ECO:0000313" key="7">
    <source>
        <dbReference type="EMBL" id="NIJ22881.1"/>
    </source>
</evidence>
<evidence type="ECO:0000256" key="4">
    <source>
        <dbReference type="ARBA" id="ARBA00022842"/>
    </source>
</evidence>
<evidence type="ECO:0000256" key="5">
    <source>
        <dbReference type="ARBA" id="ARBA00038887"/>
    </source>
</evidence>
<dbReference type="InterPro" id="IPR000600">
    <property type="entry name" value="ROK"/>
</dbReference>
<proteinExistence type="predicted"/>
<dbReference type="CDD" id="cd24067">
    <property type="entry name" value="ASKHA_NBD_ROK_BsFRK-like"/>
    <property type="match status" value="1"/>
</dbReference>
<dbReference type="PANTHER" id="PTHR42742:SF3">
    <property type="entry name" value="FRUCTOKINASE"/>
    <property type="match status" value="1"/>
</dbReference>
<dbReference type="EC" id="2.7.1.4" evidence="5"/>
<keyword evidence="2" id="KW-0479">Metal-binding</keyword>
<keyword evidence="7" id="KW-0808">Transferase</keyword>
<evidence type="ECO:0000256" key="2">
    <source>
        <dbReference type="ARBA" id="ARBA00022723"/>
    </source>
</evidence>
<dbReference type="InterPro" id="IPR051804">
    <property type="entry name" value="Carb_Metab_Reg_Kinase/Isom"/>
</dbReference>
<name>A0ABX0TZJ2_9SPHN</name>
<organism evidence="7 8">
    <name type="scientific">Sphingomonas japonica</name>
    <dbReference type="NCBI Taxonomy" id="511662"/>
    <lineage>
        <taxon>Bacteria</taxon>
        <taxon>Pseudomonadati</taxon>
        <taxon>Pseudomonadota</taxon>
        <taxon>Alphaproteobacteria</taxon>
        <taxon>Sphingomonadales</taxon>
        <taxon>Sphingomonadaceae</taxon>
        <taxon>Sphingomonas</taxon>
    </lineage>
</organism>
<accession>A0ABX0TZJ2</accession>
<dbReference type="Gene3D" id="3.30.420.40">
    <property type="match status" value="2"/>
</dbReference>
<dbReference type="EMBL" id="JAASQP010000001">
    <property type="protein sequence ID" value="NIJ22881.1"/>
    <property type="molecule type" value="Genomic_DNA"/>
</dbReference>
<sequence length="282" mass="29290">MLATIEGESIEQVTVPTSSPEATLAAIDAVLDRWWRATGFDAMGIASFGPLDLDPRSATYGYVTATSKPNWSHSDVGMRLSRRFGVPMAFDTDVNGAAIAERTWGAARGIDDFAYITLGTGVGVGLIVHGKPTRGFGHCELGHIRVPRLAGDDWPGSCPFHAACVEGLASGTAIKARLGSEHVGSIAQDAPIWDSVVDALAQLCQVLAMGVGACRILIGGGVANGQPHLLPRIEARMRDNIAGYVNVPAGPYVVAPELGGQAGPLGPIAMAIALLETNAVAE</sequence>
<dbReference type="Proteomes" id="UP000788153">
    <property type="component" value="Unassembled WGS sequence"/>
</dbReference>
<comment type="catalytic activity">
    <reaction evidence="6">
        <text>D-fructose + ATP = D-fructose 6-phosphate + ADP + H(+)</text>
        <dbReference type="Rhea" id="RHEA:16125"/>
        <dbReference type="ChEBI" id="CHEBI:15378"/>
        <dbReference type="ChEBI" id="CHEBI:30616"/>
        <dbReference type="ChEBI" id="CHEBI:37721"/>
        <dbReference type="ChEBI" id="CHEBI:61527"/>
        <dbReference type="ChEBI" id="CHEBI:456216"/>
        <dbReference type="EC" id="2.7.1.4"/>
    </reaction>
</comment>
<evidence type="ECO:0000256" key="3">
    <source>
        <dbReference type="ARBA" id="ARBA00022833"/>
    </source>
</evidence>
<keyword evidence="8" id="KW-1185">Reference proteome</keyword>
<comment type="cofactor">
    <cofactor evidence="1">
        <name>Mg(2+)</name>
        <dbReference type="ChEBI" id="CHEBI:18420"/>
    </cofactor>
</comment>
<dbReference type="GO" id="GO:0008865">
    <property type="term" value="F:fructokinase activity"/>
    <property type="evidence" value="ECO:0007669"/>
    <property type="project" value="UniProtKB-EC"/>
</dbReference>
<evidence type="ECO:0000256" key="6">
    <source>
        <dbReference type="ARBA" id="ARBA00048451"/>
    </source>
</evidence>
<dbReference type="PANTHER" id="PTHR42742">
    <property type="entry name" value="TRANSCRIPTIONAL REPRESSOR MPRA"/>
    <property type="match status" value="1"/>
</dbReference>
<protein>
    <recommendedName>
        <fullName evidence="5">fructokinase</fullName>
        <ecNumber evidence="5">2.7.1.4</ecNumber>
    </recommendedName>
</protein>
<dbReference type="Pfam" id="PF00480">
    <property type="entry name" value="ROK"/>
    <property type="match status" value="1"/>
</dbReference>
<comment type="caution">
    <text evidence="7">The sequence shown here is derived from an EMBL/GenBank/DDBJ whole genome shotgun (WGS) entry which is preliminary data.</text>
</comment>
<evidence type="ECO:0000313" key="8">
    <source>
        <dbReference type="Proteomes" id="UP000788153"/>
    </source>
</evidence>
<reference evidence="7 8" key="1">
    <citation type="submission" date="2020-03" db="EMBL/GenBank/DDBJ databases">
        <title>Genomic Encyclopedia of Type Strains, Phase IV (KMG-IV): sequencing the most valuable type-strain genomes for metagenomic binning, comparative biology and taxonomic classification.</title>
        <authorList>
            <person name="Goeker M."/>
        </authorList>
    </citation>
    <scope>NUCLEOTIDE SEQUENCE [LARGE SCALE GENOMIC DNA]</scope>
    <source>
        <strain evidence="7 8">DSM 22753</strain>
    </source>
</reference>